<dbReference type="GO" id="GO:0090560">
    <property type="term" value="F:2-(3-amino-3-carboxypropyl)histidine synthase activity"/>
    <property type="evidence" value="ECO:0007669"/>
    <property type="project" value="UniProtKB-UniRule"/>
</dbReference>
<accession>A0A023AZF0</accession>
<comment type="catalytic activity">
    <reaction evidence="10 11">
        <text>L-histidyl-[translation elongation factor 2] + S-adenosyl-L-methionine = 2-[(3S)-amino-3-carboxypropyl]-L-histidyl-[translation elongation factor 2] + S-methyl-5'-thioadenosine + H(+)</text>
        <dbReference type="Rhea" id="RHEA:36783"/>
        <dbReference type="Rhea" id="RHEA-COMP:9748"/>
        <dbReference type="Rhea" id="RHEA-COMP:9749"/>
        <dbReference type="ChEBI" id="CHEBI:15378"/>
        <dbReference type="ChEBI" id="CHEBI:17509"/>
        <dbReference type="ChEBI" id="CHEBI:29979"/>
        <dbReference type="ChEBI" id="CHEBI:59789"/>
        <dbReference type="ChEBI" id="CHEBI:73995"/>
        <dbReference type="EC" id="2.5.1.108"/>
    </reaction>
</comment>
<evidence type="ECO:0000256" key="8">
    <source>
        <dbReference type="ARBA" id="ARBA00023004"/>
    </source>
</evidence>
<dbReference type="GO" id="GO:0051539">
    <property type="term" value="F:4 iron, 4 sulfur cluster binding"/>
    <property type="evidence" value="ECO:0007669"/>
    <property type="project" value="UniProtKB-UniRule"/>
</dbReference>
<comment type="cofactor">
    <cofactor evidence="11">
        <name>[4Fe-4S] cluster</name>
        <dbReference type="ChEBI" id="CHEBI:49883"/>
    </cofactor>
    <text evidence="11">Binds 1 [4Fe-4S] cluster per subunit. The cluster is coordinated with 3 cysteines and an exchangeable S-adenosyl-L-methionine.</text>
</comment>
<dbReference type="Proteomes" id="UP000019763">
    <property type="component" value="Unassembled WGS sequence"/>
</dbReference>
<keyword evidence="11" id="KW-0004">4Fe-4S</keyword>
<evidence type="ECO:0000256" key="3">
    <source>
        <dbReference type="ARBA" id="ARBA00012221"/>
    </source>
</evidence>
<dbReference type="InterPro" id="IPR042263">
    <property type="entry name" value="DPH1/DPH2_1"/>
</dbReference>
<dbReference type="GO" id="GO:0017183">
    <property type="term" value="P:protein histidyl modification to diphthamide"/>
    <property type="evidence" value="ECO:0007669"/>
    <property type="project" value="UniProtKB-UniRule"/>
</dbReference>
<dbReference type="eggNOG" id="KOG2648">
    <property type="taxonomic scope" value="Eukaryota"/>
</dbReference>
<evidence type="ECO:0000256" key="5">
    <source>
        <dbReference type="ARBA" id="ARBA00022679"/>
    </source>
</evidence>
<dbReference type="VEuPathDB" id="CryptoDB:GNI_157350"/>
<sequence>MATAVEIAPKPNHPAMKSNTTPNKSDQTERLRAAIAHSLPPAYNFEVEKTITRLNQERARAVCLQFPEGLLVWGEAIAALLEEFTETVQRVVVLGDVTYGACCVDDIKAVHLGCDFLVHYAHSCLVPIDAVNIKCLYVFVEIYLNPRRLARTIKDIILLATIQFSKCVHQACRELVEEFGSGVFIPQCEPLTAGETLGCTSPVFPAGCRTCVFVADGRFHVESAMIQNPETRFYRYDPFTRRLVLEEYDHSLLFRLRNGVLRRVERAHTFVLILSSLGRQGSVGLVEHARVQVRKYRPTATVLTVMLAELVPSTLGALLQNFDDPGRVCFVNVGCPRLALDWGHEFTQAPFITTYEMQQVLATSVYAINTHPMDYFSAKGGDWSNYGRDGNRNGSIGHTSDKAAMRERLRQKWLQRKQQIAQNCRSQNLQPGNQPG</sequence>
<dbReference type="NCBIfam" id="TIGR00322">
    <property type="entry name" value="diphth2_R"/>
    <property type="match status" value="1"/>
</dbReference>
<evidence type="ECO:0000256" key="6">
    <source>
        <dbReference type="ARBA" id="ARBA00022691"/>
    </source>
</evidence>
<dbReference type="PANTHER" id="PTHR10762">
    <property type="entry name" value="DIPHTHAMIDE BIOSYNTHESIS PROTEIN"/>
    <property type="match status" value="1"/>
</dbReference>
<evidence type="ECO:0000313" key="14">
    <source>
        <dbReference type="Proteomes" id="UP000019763"/>
    </source>
</evidence>
<evidence type="ECO:0000256" key="4">
    <source>
        <dbReference type="ARBA" id="ARBA00021915"/>
    </source>
</evidence>
<gene>
    <name evidence="13" type="ORF">GNI_157350</name>
</gene>
<comment type="caution">
    <text evidence="13">The sequence shown here is derived from an EMBL/GenBank/DDBJ whole genome shotgun (WGS) entry which is preliminary data.</text>
</comment>
<dbReference type="InterPro" id="IPR042264">
    <property type="entry name" value="DPH1/DPH2_2"/>
</dbReference>
<evidence type="ECO:0000256" key="11">
    <source>
        <dbReference type="PIRNR" id="PIRNR004967"/>
    </source>
</evidence>
<dbReference type="RefSeq" id="XP_011132974.1">
    <property type="nucleotide sequence ID" value="XM_011134672.1"/>
</dbReference>
<keyword evidence="9" id="KW-0411">Iron-sulfur</keyword>
<dbReference type="GeneID" id="22915467"/>
<dbReference type="InterPro" id="IPR035435">
    <property type="entry name" value="DPH1/DPH2_euk_archaea"/>
</dbReference>
<dbReference type="AlphaFoldDB" id="A0A023AZF0"/>
<keyword evidence="6 11" id="KW-0949">S-adenosyl-L-methionine</keyword>
<keyword evidence="14" id="KW-1185">Reference proteome</keyword>
<dbReference type="PIRSF" id="PIRSF004967">
    <property type="entry name" value="DPH1"/>
    <property type="match status" value="1"/>
</dbReference>
<keyword evidence="7" id="KW-0479">Metal-binding</keyword>
<dbReference type="Gene3D" id="3.40.50.11860">
    <property type="entry name" value="Diphthamide synthesis DPH1/DPH2 domain 3"/>
    <property type="match status" value="1"/>
</dbReference>
<dbReference type="Gene3D" id="3.40.50.11850">
    <property type="entry name" value="Diphthamide synthesis DPH1/DPH2 domain 2"/>
    <property type="match status" value="1"/>
</dbReference>
<dbReference type="InterPro" id="IPR042265">
    <property type="entry name" value="DPH1/DPH2_3"/>
</dbReference>
<name>A0A023AZF0_GRENI</name>
<evidence type="ECO:0000256" key="7">
    <source>
        <dbReference type="ARBA" id="ARBA00022723"/>
    </source>
</evidence>
<dbReference type="OMA" id="PGQVLGC"/>
<dbReference type="PANTHER" id="PTHR10762:SF1">
    <property type="entry name" value="2-(3-AMINO-3-CARBOXYPROPYL)HISTIDINE SYNTHASE SUBUNIT 1"/>
    <property type="match status" value="1"/>
</dbReference>
<dbReference type="FunFam" id="3.40.50.11840:FF:000001">
    <property type="entry name" value="2-(3-amino-3-carboxypropyl)histidine synthase subunit 1"/>
    <property type="match status" value="1"/>
</dbReference>
<protein>
    <recommendedName>
        <fullName evidence="4 11">2-(3-amino-3-carboxypropyl)histidine synthase subunit 1</fullName>
        <ecNumber evidence="3 11">2.5.1.108</ecNumber>
    </recommendedName>
</protein>
<dbReference type="EC" id="2.5.1.108" evidence="3 11"/>
<keyword evidence="8" id="KW-0408">Iron</keyword>
<dbReference type="SFLD" id="SFLDS00032">
    <property type="entry name" value="Radical_SAM_3-amino-3-carboxyp"/>
    <property type="match status" value="1"/>
</dbReference>
<comment type="function">
    <text evidence="11">Catalyzes the first step of diphthamide biosynthesis, a post-translational modification of histidine which occurs in elongation factor 2.</text>
</comment>
<evidence type="ECO:0000313" key="13">
    <source>
        <dbReference type="EMBL" id="EZG43853.1"/>
    </source>
</evidence>
<proteinExistence type="inferred from homology"/>
<dbReference type="GO" id="GO:0046872">
    <property type="term" value="F:metal ion binding"/>
    <property type="evidence" value="ECO:0007669"/>
    <property type="project" value="UniProtKB-KW"/>
</dbReference>
<dbReference type="Gene3D" id="3.40.50.11840">
    <property type="entry name" value="Diphthamide synthesis DPH1/DPH2 domain 1"/>
    <property type="match status" value="1"/>
</dbReference>
<dbReference type="InterPro" id="IPR016435">
    <property type="entry name" value="DPH1/DPH2"/>
</dbReference>
<comment type="pathway">
    <text evidence="1 11">Protein modification; peptidyl-diphthamide biosynthesis.</text>
</comment>
<dbReference type="EMBL" id="AFNH02001172">
    <property type="protein sequence ID" value="EZG43853.1"/>
    <property type="molecule type" value="Genomic_DNA"/>
</dbReference>
<comment type="similarity">
    <text evidence="2 11">Belongs to the DPH1/DPH2 family. DPH1 subfamily.</text>
</comment>
<evidence type="ECO:0000256" key="12">
    <source>
        <dbReference type="SAM" id="MobiDB-lite"/>
    </source>
</evidence>
<feature type="region of interest" description="Disordered" evidence="12">
    <location>
        <begin position="1"/>
        <end position="26"/>
    </location>
</feature>
<dbReference type="OrthoDB" id="1649088at2759"/>
<evidence type="ECO:0000256" key="10">
    <source>
        <dbReference type="ARBA" id="ARBA00048403"/>
    </source>
</evidence>
<dbReference type="UniPathway" id="UPA00559"/>
<organism evidence="13 14">
    <name type="scientific">Gregarina niphandrodes</name>
    <name type="common">Septate eugregarine</name>
    <dbReference type="NCBI Taxonomy" id="110365"/>
    <lineage>
        <taxon>Eukaryota</taxon>
        <taxon>Sar</taxon>
        <taxon>Alveolata</taxon>
        <taxon>Apicomplexa</taxon>
        <taxon>Conoidasida</taxon>
        <taxon>Gregarinasina</taxon>
        <taxon>Eugregarinorida</taxon>
        <taxon>Gregarinidae</taxon>
        <taxon>Gregarina</taxon>
    </lineage>
</organism>
<dbReference type="Pfam" id="PF01866">
    <property type="entry name" value="Diphthamide_syn"/>
    <property type="match status" value="1"/>
</dbReference>
<reference evidence="13" key="1">
    <citation type="submission" date="2013-12" db="EMBL/GenBank/DDBJ databases">
        <authorList>
            <person name="Omoto C.K."/>
            <person name="Sibley D."/>
            <person name="Venepally P."/>
            <person name="Hadjithomas M."/>
            <person name="Karamycheva S."/>
            <person name="Brunk B."/>
            <person name="Roos D."/>
            <person name="Caler E."/>
            <person name="Lorenzi H."/>
        </authorList>
    </citation>
    <scope>NUCLEOTIDE SEQUENCE</scope>
</reference>
<keyword evidence="5 11" id="KW-0808">Transferase</keyword>
<evidence type="ECO:0000256" key="1">
    <source>
        <dbReference type="ARBA" id="ARBA00005156"/>
    </source>
</evidence>
<evidence type="ECO:0000256" key="9">
    <source>
        <dbReference type="ARBA" id="ARBA00023014"/>
    </source>
</evidence>
<evidence type="ECO:0000256" key="2">
    <source>
        <dbReference type="ARBA" id="ARBA00010173"/>
    </source>
</evidence>